<dbReference type="RefSeq" id="WP_072338561.1">
    <property type="nucleotide sequence ID" value="NZ_FPKU01000001.1"/>
</dbReference>
<proteinExistence type="predicted"/>
<keyword evidence="2" id="KW-1185">Reference proteome</keyword>
<evidence type="ECO:0000313" key="2">
    <source>
        <dbReference type="Proteomes" id="UP000183447"/>
    </source>
</evidence>
<accession>A0A1K2HU16</accession>
<gene>
    <name evidence="1" type="ORF">SAMN02983003_0206</name>
</gene>
<protein>
    <submittedName>
        <fullName evidence="1">Uncharacterized protein</fullName>
    </submittedName>
</protein>
<evidence type="ECO:0000313" key="1">
    <source>
        <dbReference type="EMBL" id="SFZ80916.1"/>
    </source>
</evidence>
<sequence>MPQFNRLWRFVFKAASRAESQDGAEMVAERLGITLPPVKPYEVADEWMTDEVEIVEAADAATLLGATLALSGRLGNSWMVEKLSGLEDDGNAFGTFNPKAGNASSVPELIWGHFEIWPA</sequence>
<organism evidence="1 2">
    <name type="scientific">Devosia enhydra</name>
    <dbReference type="NCBI Taxonomy" id="665118"/>
    <lineage>
        <taxon>Bacteria</taxon>
        <taxon>Pseudomonadati</taxon>
        <taxon>Pseudomonadota</taxon>
        <taxon>Alphaproteobacteria</taxon>
        <taxon>Hyphomicrobiales</taxon>
        <taxon>Devosiaceae</taxon>
        <taxon>Devosia</taxon>
    </lineage>
</organism>
<dbReference type="Proteomes" id="UP000183447">
    <property type="component" value="Unassembled WGS sequence"/>
</dbReference>
<dbReference type="EMBL" id="FPKU01000001">
    <property type="protein sequence ID" value="SFZ80916.1"/>
    <property type="molecule type" value="Genomic_DNA"/>
</dbReference>
<dbReference type="AlphaFoldDB" id="A0A1K2HU16"/>
<reference evidence="1 2" key="1">
    <citation type="submission" date="2016-11" db="EMBL/GenBank/DDBJ databases">
        <authorList>
            <person name="Jaros S."/>
            <person name="Januszkiewicz K."/>
            <person name="Wedrychowicz H."/>
        </authorList>
    </citation>
    <scope>NUCLEOTIDE SEQUENCE [LARGE SCALE GENOMIC DNA]</scope>
    <source>
        <strain evidence="1 2">ATCC 23634</strain>
    </source>
</reference>
<name>A0A1K2HU16_9HYPH</name>